<feature type="transmembrane region" description="Helical" evidence="6">
    <location>
        <begin position="180"/>
        <end position="203"/>
    </location>
</feature>
<accession>A0A6G1IAS9</accession>
<evidence type="ECO:0000313" key="9">
    <source>
        <dbReference type="Proteomes" id="UP000799640"/>
    </source>
</evidence>
<reference evidence="8" key="1">
    <citation type="journal article" date="2020" name="Stud. Mycol.">
        <title>101 Dothideomycetes genomes: a test case for predicting lifestyles and emergence of pathogens.</title>
        <authorList>
            <person name="Haridas S."/>
            <person name="Albert R."/>
            <person name="Binder M."/>
            <person name="Bloem J."/>
            <person name="Labutti K."/>
            <person name="Salamov A."/>
            <person name="Andreopoulos B."/>
            <person name="Baker S."/>
            <person name="Barry K."/>
            <person name="Bills G."/>
            <person name="Bluhm B."/>
            <person name="Cannon C."/>
            <person name="Castanera R."/>
            <person name="Culley D."/>
            <person name="Daum C."/>
            <person name="Ezra D."/>
            <person name="Gonzalez J."/>
            <person name="Henrissat B."/>
            <person name="Kuo A."/>
            <person name="Liang C."/>
            <person name="Lipzen A."/>
            <person name="Lutzoni F."/>
            <person name="Magnuson J."/>
            <person name="Mondo S."/>
            <person name="Nolan M."/>
            <person name="Ohm R."/>
            <person name="Pangilinan J."/>
            <person name="Park H.-J."/>
            <person name="Ramirez L."/>
            <person name="Alfaro M."/>
            <person name="Sun H."/>
            <person name="Tritt A."/>
            <person name="Yoshinaga Y."/>
            <person name="Zwiers L.-H."/>
            <person name="Turgeon B."/>
            <person name="Goodwin S."/>
            <person name="Spatafora J."/>
            <person name="Crous P."/>
            <person name="Grigoriev I."/>
        </authorList>
    </citation>
    <scope>NUCLEOTIDE SEQUENCE</scope>
    <source>
        <strain evidence="8">CBS 262.69</strain>
    </source>
</reference>
<dbReference type="Proteomes" id="UP000799640">
    <property type="component" value="Unassembled WGS sequence"/>
</dbReference>
<comment type="subcellular location">
    <subcellularLocation>
        <location evidence="1">Membrane</location>
        <topology evidence="1">Multi-pass membrane protein</topology>
    </subcellularLocation>
</comment>
<evidence type="ECO:0000256" key="1">
    <source>
        <dbReference type="ARBA" id="ARBA00004141"/>
    </source>
</evidence>
<feature type="domain" description="Rhodopsin" evidence="7">
    <location>
        <begin position="41"/>
        <end position="279"/>
    </location>
</feature>
<evidence type="ECO:0000256" key="2">
    <source>
        <dbReference type="ARBA" id="ARBA00022692"/>
    </source>
</evidence>
<feature type="transmembrane region" description="Helical" evidence="6">
    <location>
        <begin position="130"/>
        <end position="155"/>
    </location>
</feature>
<keyword evidence="9" id="KW-1185">Reference proteome</keyword>
<feature type="transmembrane region" description="Helical" evidence="6">
    <location>
        <begin position="215"/>
        <end position="237"/>
    </location>
</feature>
<keyword evidence="4 6" id="KW-0472">Membrane</keyword>
<dbReference type="EMBL" id="ML996687">
    <property type="protein sequence ID" value="KAF2405301.1"/>
    <property type="molecule type" value="Genomic_DNA"/>
</dbReference>
<dbReference type="GO" id="GO:0016020">
    <property type="term" value="C:membrane"/>
    <property type="evidence" value="ECO:0007669"/>
    <property type="project" value="UniProtKB-SubCell"/>
</dbReference>
<proteinExistence type="inferred from homology"/>
<sequence>MSAADIPGLPSNLPPDVSRVPLLMAITVPFFAIALCTYVGRIWVRVRPVVRLGWDDAAISIAVFLAVAHFILVMLAATHKWGRHIYYIPMSELFVSLHYNFAMQSVWTWCITFVKISVALMLLRVTTTRGWVYVLWGFNVFLVFFAILTTVLQFVECDPYTAYWNRTPDAKCWSQAENAILVYTSSVIFIVSDIFLSLFPLTFVSKLNRPRRDKIALLCIMGLGLIASATSIAKIYYIKQSISSHDPLWAVIPPSIWGDLEKNLGIIASCVPCLRAVLESLLRRFGMVTSSGGGATAGTNLSGSYKLDAVSAGRSHRGSAAVRLDRAKMGGHGGTSAEYILDNGGDEWEGEGKEHDIEAGRRGAKVRVVEV</sequence>
<evidence type="ECO:0000256" key="4">
    <source>
        <dbReference type="ARBA" id="ARBA00023136"/>
    </source>
</evidence>
<evidence type="ECO:0000313" key="8">
    <source>
        <dbReference type="EMBL" id="KAF2405301.1"/>
    </source>
</evidence>
<evidence type="ECO:0000259" key="7">
    <source>
        <dbReference type="Pfam" id="PF20684"/>
    </source>
</evidence>
<dbReference type="AlphaFoldDB" id="A0A6G1IAS9"/>
<dbReference type="PANTHER" id="PTHR33048">
    <property type="entry name" value="PTH11-LIKE INTEGRAL MEMBRANE PROTEIN (AFU_ORTHOLOGUE AFUA_5G11245)"/>
    <property type="match status" value="1"/>
</dbReference>
<dbReference type="Pfam" id="PF20684">
    <property type="entry name" value="Fung_rhodopsin"/>
    <property type="match status" value="1"/>
</dbReference>
<keyword evidence="3 6" id="KW-1133">Transmembrane helix</keyword>
<feature type="transmembrane region" description="Helical" evidence="6">
    <location>
        <begin position="97"/>
        <end position="123"/>
    </location>
</feature>
<keyword evidence="2 6" id="KW-0812">Transmembrane</keyword>
<comment type="similarity">
    <text evidence="5">Belongs to the SAT4 family.</text>
</comment>
<evidence type="ECO:0000256" key="3">
    <source>
        <dbReference type="ARBA" id="ARBA00022989"/>
    </source>
</evidence>
<name>A0A6G1IAS9_9PEZI</name>
<organism evidence="8 9">
    <name type="scientific">Trichodelitschia bisporula</name>
    <dbReference type="NCBI Taxonomy" id="703511"/>
    <lineage>
        <taxon>Eukaryota</taxon>
        <taxon>Fungi</taxon>
        <taxon>Dikarya</taxon>
        <taxon>Ascomycota</taxon>
        <taxon>Pezizomycotina</taxon>
        <taxon>Dothideomycetes</taxon>
        <taxon>Dothideomycetes incertae sedis</taxon>
        <taxon>Phaeotrichales</taxon>
        <taxon>Phaeotrichaceae</taxon>
        <taxon>Trichodelitschia</taxon>
    </lineage>
</organism>
<dbReference type="InterPro" id="IPR049326">
    <property type="entry name" value="Rhodopsin_dom_fungi"/>
</dbReference>
<feature type="transmembrane region" description="Helical" evidence="6">
    <location>
        <begin position="56"/>
        <end position="77"/>
    </location>
</feature>
<dbReference type="InterPro" id="IPR052337">
    <property type="entry name" value="SAT4-like"/>
</dbReference>
<evidence type="ECO:0000256" key="6">
    <source>
        <dbReference type="SAM" id="Phobius"/>
    </source>
</evidence>
<protein>
    <recommendedName>
        <fullName evidence="7">Rhodopsin domain-containing protein</fullName>
    </recommendedName>
</protein>
<dbReference type="PANTHER" id="PTHR33048:SF129">
    <property type="entry name" value="INTEGRAL MEMBRANE PROTEIN-RELATED"/>
    <property type="match status" value="1"/>
</dbReference>
<gene>
    <name evidence="8" type="ORF">EJ06DRAFT_468532</name>
</gene>
<evidence type="ECO:0000256" key="5">
    <source>
        <dbReference type="ARBA" id="ARBA00038359"/>
    </source>
</evidence>
<feature type="transmembrane region" description="Helical" evidence="6">
    <location>
        <begin position="20"/>
        <end position="44"/>
    </location>
</feature>
<dbReference type="OrthoDB" id="3934549at2759"/>